<gene>
    <name evidence="2" type="ORF">NCTC13315_02881</name>
</gene>
<evidence type="ECO:0000256" key="1">
    <source>
        <dbReference type="SAM" id="Phobius"/>
    </source>
</evidence>
<keyword evidence="3" id="KW-1185">Reference proteome</keyword>
<protein>
    <submittedName>
        <fullName evidence="2">Uncharacterized protein</fullName>
    </submittedName>
</protein>
<keyword evidence="1" id="KW-0812">Transmembrane</keyword>
<name>A0A378JQM9_9GAMM</name>
<keyword evidence="1" id="KW-1133">Transmembrane helix</keyword>
<keyword evidence="1" id="KW-0472">Membrane</keyword>
<dbReference type="EMBL" id="UGNV01000002">
    <property type="protein sequence ID" value="STX55509.1"/>
    <property type="molecule type" value="Genomic_DNA"/>
</dbReference>
<evidence type="ECO:0000313" key="3">
    <source>
        <dbReference type="Proteomes" id="UP000254968"/>
    </source>
</evidence>
<organism evidence="2 3">
    <name type="scientific">Legionella beliardensis</name>
    <dbReference type="NCBI Taxonomy" id="91822"/>
    <lineage>
        <taxon>Bacteria</taxon>
        <taxon>Pseudomonadati</taxon>
        <taxon>Pseudomonadota</taxon>
        <taxon>Gammaproteobacteria</taxon>
        <taxon>Legionellales</taxon>
        <taxon>Legionellaceae</taxon>
        <taxon>Legionella</taxon>
    </lineage>
</organism>
<dbReference type="OrthoDB" id="9900401at2"/>
<dbReference type="AlphaFoldDB" id="A0A378JQM9"/>
<sequence length="78" mass="8944">METLLFVSSRRILFISLVAFFASFFINKLFDNPNPKDLLAPLAQEIAHFLSSGAYYLAIGLFIFGIAKFIYEQLIKDY</sequence>
<accession>A0A378JQM9</accession>
<evidence type="ECO:0000313" key="2">
    <source>
        <dbReference type="EMBL" id="STX55509.1"/>
    </source>
</evidence>
<feature type="transmembrane region" description="Helical" evidence="1">
    <location>
        <begin position="50"/>
        <end position="71"/>
    </location>
</feature>
<dbReference type="Proteomes" id="UP000254968">
    <property type="component" value="Unassembled WGS sequence"/>
</dbReference>
<proteinExistence type="predicted"/>
<reference evidence="2 3" key="1">
    <citation type="submission" date="2018-06" db="EMBL/GenBank/DDBJ databases">
        <authorList>
            <consortium name="Pathogen Informatics"/>
            <person name="Doyle S."/>
        </authorList>
    </citation>
    <scope>NUCLEOTIDE SEQUENCE [LARGE SCALE GENOMIC DNA]</scope>
    <source>
        <strain evidence="2 3">NCTC13315</strain>
    </source>
</reference>
<feature type="transmembrane region" description="Helical" evidence="1">
    <location>
        <begin position="12"/>
        <end position="30"/>
    </location>
</feature>